<organism evidence="2 3">
    <name type="scientific">Leptospirillum ferrodiazotrophum</name>
    <dbReference type="NCBI Taxonomy" id="412449"/>
    <lineage>
        <taxon>Bacteria</taxon>
        <taxon>Pseudomonadati</taxon>
        <taxon>Nitrospirota</taxon>
        <taxon>Nitrospiria</taxon>
        <taxon>Nitrospirales</taxon>
        <taxon>Nitrospiraceae</taxon>
        <taxon>Leptospirillum</taxon>
    </lineage>
</organism>
<feature type="compositionally biased region" description="Basic and acidic residues" evidence="1">
    <location>
        <begin position="129"/>
        <end position="150"/>
    </location>
</feature>
<evidence type="ECO:0000313" key="3">
    <source>
        <dbReference type="Proteomes" id="UP000009374"/>
    </source>
</evidence>
<accession>C6HYX2</accession>
<reference evidence="2 3" key="1">
    <citation type="journal article" date="2009" name="Appl. Environ. Microbiol.">
        <title>Community genomic and proteomic analyses of chemoautotrophic iron-oxidizing "Leptospirillum rubarum" (Group II) and "Leptospirillum ferrodiazotrophum" (Group III) bacteria in acid mine drainage biofilms.</title>
        <authorList>
            <person name="Goltsman D.S."/>
            <person name="Denef V.J."/>
            <person name="Singer S.W."/>
            <person name="VerBerkmoes N.C."/>
            <person name="Lefsrud M."/>
            <person name="Mueller R.S."/>
            <person name="Dick G.J."/>
            <person name="Sun C.L."/>
            <person name="Wheeler K.E."/>
            <person name="Zemla A."/>
            <person name="Baker B.J."/>
            <person name="Hauser L."/>
            <person name="Land M."/>
            <person name="Shah M.B."/>
            <person name="Thelen M.P."/>
            <person name="Hettich R.L."/>
            <person name="Banfield J.F."/>
        </authorList>
    </citation>
    <scope>NUCLEOTIDE SEQUENCE [LARGE SCALE GENOMIC DNA]</scope>
</reference>
<evidence type="ECO:0000313" key="2">
    <source>
        <dbReference type="EMBL" id="EES52158.1"/>
    </source>
</evidence>
<gene>
    <name evidence="2" type="ORF">UBAL3_94320013</name>
</gene>
<proteinExistence type="predicted"/>
<dbReference type="Proteomes" id="UP000009374">
    <property type="component" value="Unassembled WGS sequence"/>
</dbReference>
<feature type="region of interest" description="Disordered" evidence="1">
    <location>
        <begin position="53"/>
        <end position="80"/>
    </location>
</feature>
<dbReference type="AlphaFoldDB" id="C6HYX2"/>
<evidence type="ECO:0000256" key="1">
    <source>
        <dbReference type="SAM" id="MobiDB-lite"/>
    </source>
</evidence>
<feature type="region of interest" description="Disordered" evidence="1">
    <location>
        <begin position="115"/>
        <end position="170"/>
    </location>
</feature>
<dbReference type="EMBL" id="GG693879">
    <property type="protein sequence ID" value="EES52158.1"/>
    <property type="molecule type" value="Genomic_DNA"/>
</dbReference>
<keyword evidence="3" id="KW-1185">Reference proteome</keyword>
<sequence length="170" mass="18867">MTESEGETARIWRVVLSDGSFCWAKMSLAGIPRGMIRGIESQPCRDPSVRDYMGREKGGDLSARVRSGREGDVSCRSSPRRLPGFSGAALTIGAPPSIPVAARAFRRRATPVFGVPRVSMNRHRQGAGHGRDPEHSGDHQKSFREDDPRTRPRRRGTLPTFHFPEEEFPS</sequence>
<name>C6HYX2_9BACT</name>
<protein>
    <submittedName>
        <fullName evidence="2">Uncharacterized protein</fullName>
    </submittedName>
</protein>